<dbReference type="EMBL" id="HBGA01013089">
    <property type="protein sequence ID" value="CAD8993974.1"/>
    <property type="molecule type" value="Transcribed_RNA"/>
</dbReference>
<keyword evidence="1" id="KW-1133">Transmembrane helix</keyword>
<feature type="transmembrane region" description="Helical" evidence="1">
    <location>
        <begin position="318"/>
        <end position="338"/>
    </location>
</feature>
<dbReference type="AlphaFoldDB" id="A0A7S1HX14"/>
<keyword evidence="1" id="KW-0812">Transmembrane</keyword>
<evidence type="ECO:0000256" key="1">
    <source>
        <dbReference type="SAM" id="Phobius"/>
    </source>
</evidence>
<dbReference type="Pfam" id="PF13180">
    <property type="entry name" value="PDZ_2"/>
    <property type="match status" value="1"/>
</dbReference>
<dbReference type="InterPro" id="IPR001478">
    <property type="entry name" value="PDZ"/>
</dbReference>
<feature type="domain" description="PDZ" evidence="2">
    <location>
        <begin position="468"/>
        <end position="526"/>
    </location>
</feature>
<feature type="transmembrane region" description="Helical" evidence="1">
    <location>
        <begin position="345"/>
        <end position="367"/>
    </location>
</feature>
<evidence type="ECO:0000313" key="3">
    <source>
        <dbReference type="EMBL" id="CAD8993974.1"/>
    </source>
</evidence>
<feature type="transmembrane region" description="Helical" evidence="1">
    <location>
        <begin position="198"/>
        <end position="223"/>
    </location>
</feature>
<dbReference type="InterPro" id="IPR036034">
    <property type="entry name" value="PDZ_sf"/>
</dbReference>
<keyword evidence="1" id="KW-0472">Membrane</keyword>
<gene>
    <name evidence="3" type="ORF">EGYM00392_LOCUS5024</name>
</gene>
<proteinExistence type="predicted"/>
<protein>
    <recommendedName>
        <fullName evidence="2">PDZ domain-containing protein</fullName>
    </recommendedName>
</protein>
<feature type="transmembrane region" description="Helical" evidence="1">
    <location>
        <begin position="387"/>
        <end position="408"/>
    </location>
</feature>
<dbReference type="Gene3D" id="2.30.42.10">
    <property type="match status" value="1"/>
</dbReference>
<feature type="transmembrane region" description="Helical" evidence="1">
    <location>
        <begin position="267"/>
        <end position="292"/>
    </location>
</feature>
<name>A0A7S1HX14_9EUGL</name>
<feature type="transmembrane region" description="Helical" evidence="1">
    <location>
        <begin position="111"/>
        <end position="135"/>
    </location>
</feature>
<organism evidence="3">
    <name type="scientific">Eutreptiella gymnastica</name>
    <dbReference type="NCBI Taxonomy" id="73025"/>
    <lineage>
        <taxon>Eukaryota</taxon>
        <taxon>Discoba</taxon>
        <taxon>Euglenozoa</taxon>
        <taxon>Euglenida</taxon>
        <taxon>Spirocuta</taxon>
        <taxon>Euglenophyceae</taxon>
        <taxon>Eutreptiales</taxon>
        <taxon>Eutreptiaceae</taxon>
        <taxon>Eutreptiella</taxon>
    </lineage>
</organism>
<dbReference type="SUPFAM" id="SSF50156">
    <property type="entry name" value="PDZ domain-like"/>
    <property type="match status" value="1"/>
</dbReference>
<evidence type="ECO:0000259" key="2">
    <source>
        <dbReference type="Pfam" id="PF13180"/>
    </source>
</evidence>
<sequence>MNGAPSNNVVQVYACGHQAVDPGPSPDLAPVPVLESPYPCPKCSAKDPRAIDPVVTDYRLFRFSKAALPCLMLLLVCFVGMLMLTCIQSPLEAGVPRDLRPSGSSDVINQTAGSVRLTAALGGLVPVMAVFVVFYWNPHPRLQRKLYVANAALLITVGGLLAVVALVMDVRSLTSGQTRECMTEPVTFVRICRSASGWAVAVLISDALFIVAAFLGSSLLGFWSYNFSFRRHYSGMLHLARSMGEEEAEGLSPEKMYPGMEFVHGHVLIFLLASVGVLAVILLAFTIALFSLPETVAGPYWDPSKPPQLQSGWPVTNAALRLGTACSALCIILCTLWPTSQREHAYLVGCLLAALSLVCWVCFGLDVSALTEAAGRACPPGLQCTFAPYYTTVVFDAMCALVAEAYLIREYIFHHAKSTIQLPKIDVDSVFANNIPPPAYAAPQIDGPPLRPHIGVEVLEILHPDTLERCVTVVNVNQGGPCDKAGIRVGDIISTWDYVPIQSKQDLMEQVLATPIHSVVMVYLLRTVSVQEDLQKRWEPRKKTETVSVWVTVCGLPV</sequence>
<reference evidence="3" key="1">
    <citation type="submission" date="2021-01" db="EMBL/GenBank/DDBJ databases">
        <authorList>
            <person name="Corre E."/>
            <person name="Pelletier E."/>
            <person name="Niang G."/>
            <person name="Scheremetjew M."/>
            <person name="Finn R."/>
            <person name="Kale V."/>
            <person name="Holt S."/>
            <person name="Cochrane G."/>
            <person name="Meng A."/>
            <person name="Brown T."/>
            <person name="Cohen L."/>
        </authorList>
    </citation>
    <scope>NUCLEOTIDE SEQUENCE</scope>
    <source>
        <strain evidence="3">NIES-381</strain>
    </source>
</reference>
<accession>A0A7S1HX14</accession>
<feature type="transmembrane region" description="Helical" evidence="1">
    <location>
        <begin position="66"/>
        <end position="91"/>
    </location>
</feature>
<feature type="transmembrane region" description="Helical" evidence="1">
    <location>
        <begin position="147"/>
        <end position="168"/>
    </location>
</feature>